<dbReference type="Proteomes" id="UP000245125">
    <property type="component" value="Unassembled WGS sequence"/>
</dbReference>
<dbReference type="GO" id="GO:0005524">
    <property type="term" value="F:ATP binding"/>
    <property type="evidence" value="ECO:0007669"/>
    <property type="project" value="UniProtKB-KW"/>
</dbReference>
<proteinExistence type="inferred from homology"/>
<keyword evidence="3" id="KW-0813">Transport</keyword>
<dbReference type="GO" id="GO:0005886">
    <property type="term" value="C:plasma membrane"/>
    <property type="evidence" value="ECO:0007669"/>
    <property type="project" value="UniProtKB-SubCell"/>
</dbReference>
<keyword evidence="6 9" id="KW-0067">ATP-binding</keyword>
<dbReference type="InterPro" id="IPR013563">
    <property type="entry name" value="Oligopep_ABC_C"/>
</dbReference>
<dbReference type="InterPro" id="IPR003593">
    <property type="entry name" value="AAA+_ATPase"/>
</dbReference>
<sequence>MSLLDVRDLHIYFGSASNAVEVVSGLNFSIGESEIFGLAGESGCGKSITALSIMGILPRSAFAKGQIFFDGRDLLKLDEESKRHLRGNKMSMVFQEPMTSLNPVLTIGYQIAEVLVTHRGMSMKDASDRAIELLRSVKIPSPEVRIKEYPHQMSGGMRQRVMIAMAIACNPSLLIADEPTTALDVTIQAQILELVQNLREEHKMSILFITHDLGIIAENASRVAIMYAGKLVELAQTSEMFSNPRHPYTIGLLESIPKGKGIPLKPISGNVPGPEDFPKGCRYIDRCSMKTGSCRGEETPFIEVSEGHFVRCGLT</sequence>
<dbReference type="EMBL" id="OUUY01000141">
    <property type="protein sequence ID" value="SPQ02087.1"/>
    <property type="molecule type" value="Genomic_DNA"/>
</dbReference>
<dbReference type="InterPro" id="IPR027417">
    <property type="entry name" value="P-loop_NTPase"/>
</dbReference>
<dbReference type="PROSITE" id="PS00211">
    <property type="entry name" value="ABC_TRANSPORTER_1"/>
    <property type="match status" value="1"/>
</dbReference>
<dbReference type="SUPFAM" id="SSF52540">
    <property type="entry name" value="P-loop containing nucleoside triphosphate hydrolases"/>
    <property type="match status" value="1"/>
</dbReference>
<evidence type="ECO:0000259" key="8">
    <source>
        <dbReference type="PROSITE" id="PS50893"/>
    </source>
</evidence>
<dbReference type="InterPro" id="IPR003439">
    <property type="entry name" value="ABC_transporter-like_ATP-bd"/>
</dbReference>
<dbReference type="PROSITE" id="PS50893">
    <property type="entry name" value="ABC_TRANSPORTER_2"/>
    <property type="match status" value="1"/>
</dbReference>
<dbReference type="AlphaFoldDB" id="A0A2U3QL29"/>
<reference evidence="10" key="1">
    <citation type="submission" date="2018-03" db="EMBL/GenBank/DDBJ databases">
        <authorList>
            <person name="Zecchin S."/>
        </authorList>
    </citation>
    <scope>NUCLEOTIDE SEQUENCE [LARGE SCALE GENOMIC DNA]</scope>
</reference>
<evidence type="ECO:0000256" key="2">
    <source>
        <dbReference type="ARBA" id="ARBA00005417"/>
    </source>
</evidence>
<organism evidence="9 10">
    <name type="scientific">Candidatus Sulfobium mesophilum</name>
    <dbReference type="NCBI Taxonomy" id="2016548"/>
    <lineage>
        <taxon>Bacteria</taxon>
        <taxon>Pseudomonadati</taxon>
        <taxon>Nitrospirota</taxon>
        <taxon>Nitrospiria</taxon>
        <taxon>Nitrospirales</taxon>
        <taxon>Nitrospiraceae</taxon>
        <taxon>Candidatus Sulfobium</taxon>
    </lineage>
</organism>
<dbReference type="Pfam" id="PF08352">
    <property type="entry name" value="oligo_HPY"/>
    <property type="match status" value="1"/>
</dbReference>
<dbReference type="GO" id="GO:0016887">
    <property type="term" value="F:ATP hydrolysis activity"/>
    <property type="evidence" value="ECO:0007669"/>
    <property type="project" value="InterPro"/>
</dbReference>
<evidence type="ECO:0000256" key="6">
    <source>
        <dbReference type="ARBA" id="ARBA00022840"/>
    </source>
</evidence>
<keyword evidence="4" id="KW-1003">Cell membrane</keyword>
<dbReference type="InterPro" id="IPR017871">
    <property type="entry name" value="ABC_transporter-like_CS"/>
</dbReference>
<protein>
    <submittedName>
        <fullName evidence="9">Dipeptide transporter ATP-binding component of ABC superfamily</fullName>
    </submittedName>
</protein>
<evidence type="ECO:0000256" key="4">
    <source>
        <dbReference type="ARBA" id="ARBA00022475"/>
    </source>
</evidence>
<keyword evidence="7" id="KW-0472">Membrane</keyword>
<dbReference type="PANTHER" id="PTHR43297">
    <property type="entry name" value="OLIGOPEPTIDE TRANSPORT ATP-BINDING PROTEIN APPD"/>
    <property type="match status" value="1"/>
</dbReference>
<evidence type="ECO:0000256" key="3">
    <source>
        <dbReference type="ARBA" id="ARBA00022448"/>
    </source>
</evidence>
<dbReference type="OrthoDB" id="9809450at2"/>
<dbReference type="NCBIfam" id="TIGR01727">
    <property type="entry name" value="oligo_HPY"/>
    <property type="match status" value="1"/>
</dbReference>
<dbReference type="InterPro" id="IPR050388">
    <property type="entry name" value="ABC_Ni/Peptide_Import"/>
</dbReference>
<evidence type="ECO:0000256" key="7">
    <source>
        <dbReference type="ARBA" id="ARBA00023136"/>
    </source>
</evidence>
<accession>A0A2U3QL29</accession>
<dbReference type="FunFam" id="3.40.50.300:FF:000016">
    <property type="entry name" value="Oligopeptide ABC transporter ATP-binding component"/>
    <property type="match status" value="1"/>
</dbReference>
<dbReference type="Gene3D" id="3.40.50.300">
    <property type="entry name" value="P-loop containing nucleotide triphosphate hydrolases"/>
    <property type="match status" value="1"/>
</dbReference>
<dbReference type="SMART" id="SM00382">
    <property type="entry name" value="AAA"/>
    <property type="match status" value="1"/>
</dbReference>
<keyword evidence="10" id="KW-1185">Reference proteome</keyword>
<comment type="subcellular location">
    <subcellularLocation>
        <location evidence="1">Cell inner membrane</location>
        <topology evidence="1">Peripheral membrane protein</topology>
    </subcellularLocation>
</comment>
<dbReference type="CDD" id="cd03257">
    <property type="entry name" value="ABC_NikE_OppD_transporters"/>
    <property type="match status" value="1"/>
</dbReference>
<dbReference type="GO" id="GO:0015833">
    <property type="term" value="P:peptide transport"/>
    <property type="evidence" value="ECO:0007669"/>
    <property type="project" value="InterPro"/>
</dbReference>
<keyword evidence="5" id="KW-0547">Nucleotide-binding</keyword>
<dbReference type="PANTHER" id="PTHR43297:SF2">
    <property type="entry name" value="DIPEPTIDE TRANSPORT ATP-BINDING PROTEIN DPPD"/>
    <property type="match status" value="1"/>
</dbReference>
<evidence type="ECO:0000313" key="10">
    <source>
        <dbReference type="Proteomes" id="UP000245125"/>
    </source>
</evidence>
<name>A0A2U3QL29_9BACT</name>
<dbReference type="Pfam" id="PF00005">
    <property type="entry name" value="ABC_tran"/>
    <property type="match status" value="1"/>
</dbReference>
<comment type="similarity">
    <text evidence="2">Belongs to the ABC transporter superfamily.</text>
</comment>
<gene>
    <name evidence="9" type="primary">dppD</name>
    <name evidence="9" type="ORF">NBG4_90031</name>
</gene>
<feature type="domain" description="ABC transporter" evidence="8">
    <location>
        <begin position="6"/>
        <end position="253"/>
    </location>
</feature>
<evidence type="ECO:0000256" key="5">
    <source>
        <dbReference type="ARBA" id="ARBA00022741"/>
    </source>
</evidence>
<evidence type="ECO:0000256" key="1">
    <source>
        <dbReference type="ARBA" id="ARBA00004417"/>
    </source>
</evidence>
<evidence type="ECO:0000313" key="9">
    <source>
        <dbReference type="EMBL" id="SPQ02087.1"/>
    </source>
</evidence>